<dbReference type="SMART" id="SM00389">
    <property type="entry name" value="HOX"/>
    <property type="match status" value="1"/>
</dbReference>
<feature type="region of interest" description="Disordered" evidence="10">
    <location>
        <begin position="1"/>
        <end position="31"/>
    </location>
</feature>
<name>A0A8I6R7N5_CIMLE</name>
<dbReference type="GO" id="GO:0009952">
    <property type="term" value="P:anterior/posterior pattern specification"/>
    <property type="evidence" value="ECO:0007669"/>
    <property type="project" value="TreeGrafter"/>
</dbReference>
<evidence type="ECO:0000256" key="9">
    <source>
        <dbReference type="RuleBase" id="RU000682"/>
    </source>
</evidence>
<evidence type="ECO:0000256" key="10">
    <source>
        <dbReference type="SAM" id="MobiDB-lite"/>
    </source>
</evidence>
<dbReference type="Proteomes" id="UP000494040">
    <property type="component" value="Unassembled WGS sequence"/>
</dbReference>
<dbReference type="RefSeq" id="XP_014240667.1">
    <property type="nucleotide sequence ID" value="XM_014385181.2"/>
</dbReference>
<feature type="DNA-binding region" description="Homeobox" evidence="8">
    <location>
        <begin position="116"/>
        <end position="175"/>
    </location>
</feature>
<dbReference type="GO" id="GO:0048513">
    <property type="term" value="P:animal organ development"/>
    <property type="evidence" value="ECO:0007669"/>
    <property type="project" value="UniProtKB-ARBA"/>
</dbReference>
<evidence type="ECO:0000256" key="6">
    <source>
        <dbReference type="ARBA" id="ARBA00023155"/>
    </source>
</evidence>
<proteinExistence type="inferred from homology"/>
<dbReference type="InterPro" id="IPR020479">
    <property type="entry name" value="HD_metazoa"/>
</dbReference>
<organism evidence="12 13">
    <name type="scientific">Cimex lectularius</name>
    <name type="common">Bed bug</name>
    <name type="synonym">Acanthia lectularia</name>
    <dbReference type="NCBI Taxonomy" id="79782"/>
    <lineage>
        <taxon>Eukaryota</taxon>
        <taxon>Metazoa</taxon>
        <taxon>Ecdysozoa</taxon>
        <taxon>Arthropoda</taxon>
        <taxon>Hexapoda</taxon>
        <taxon>Insecta</taxon>
        <taxon>Pterygota</taxon>
        <taxon>Neoptera</taxon>
        <taxon>Paraneoptera</taxon>
        <taxon>Hemiptera</taxon>
        <taxon>Heteroptera</taxon>
        <taxon>Panheteroptera</taxon>
        <taxon>Cimicomorpha</taxon>
        <taxon>Cimicidae</taxon>
        <taxon>Cimex</taxon>
    </lineage>
</organism>
<evidence type="ECO:0000256" key="4">
    <source>
        <dbReference type="ARBA" id="ARBA00022473"/>
    </source>
</evidence>
<dbReference type="EnsemblMetazoa" id="XM_014385181.2">
    <property type="protein sequence ID" value="XP_014240667.1"/>
    <property type="gene ID" value="LOC106661646"/>
</dbReference>
<keyword evidence="4" id="KW-0217">Developmental protein</keyword>
<dbReference type="InterPro" id="IPR017970">
    <property type="entry name" value="Homeobox_CS"/>
</dbReference>
<reference evidence="12" key="1">
    <citation type="submission" date="2022-01" db="UniProtKB">
        <authorList>
            <consortium name="EnsemblMetazoa"/>
        </authorList>
    </citation>
    <scope>IDENTIFICATION</scope>
</reference>
<evidence type="ECO:0000256" key="1">
    <source>
        <dbReference type="ARBA" id="ARBA00003263"/>
    </source>
</evidence>
<dbReference type="PANTHER" id="PTHR45664">
    <property type="entry name" value="PROTEIN ZERKNUELLT 1-RELATED"/>
    <property type="match status" value="1"/>
</dbReference>
<feature type="domain" description="Homeobox" evidence="11">
    <location>
        <begin position="114"/>
        <end position="174"/>
    </location>
</feature>
<evidence type="ECO:0000313" key="12">
    <source>
        <dbReference type="EnsemblMetazoa" id="XP_014240667.1"/>
    </source>
</evidence>
<comment type="subcellular location">
    <subcellularLocation>
        <location evidence="2 8 9">Nucleus</location>
    </subcellularLocation>
</comment>
<dbReference type="CDD" id="cd00086">
    <property type="entry name" value="homeodomain"/>
    <property type="match status" value="1"/>
</dbReference>
<evidence type="ECO:0000313" key="13">
    <source>
        <dbReference type="Proteomes" id="UP000494040"/>
    </source>
</evidence>
<dbReference type="OrthoDB" id="6159439at2759"/>
<feature type="compositionally biased region" description="Polar residues" evidence="10">
    <location>
        <begin position="181"/>
        <end position="191"/>
    </location>
</feature>
<keyword evidence="7 8" id="KW-0539">Nucleus</keyword>
<dbReference type="AlphaFoldDB" id="A0A8I6R7N5"/>
<dbReference type="GeneID" id="106661646"/>
<sequence>MEPRDSCEDSGTLEDEGPPARRTEHWPNSGGMTLEDMGYSTRAYYNSATESLDITNNNKPPHAVGQAIQHVQEDMWRYENMEQQVWDQAELHHKNTNSTSSRTQDHEVSRPSGSGTKRARTAYTSAQLVELEKEFHFNRYLCRPRRIEMAALLRLTERQIKIWFQNRRMKYKKDQRAKGITGQSEISSTGVEPNRESGISPPLSTCSYEASSPTGGGGSAVVVQPPTAGYPQQHQQYHQSAQHVPLQTPQPNMQPHWAWDYYQPPPQHNPQFDVDLFHCLQEQQARPNALTEEWRPDDFISTAYIKQEPHENFYWQQQQQPAENIPPVLDYQQKQSPEQFTQL</sequence>
<dbReference type="PANTHER" id="PTHR45664:SF11">
    <property type="entry name" value="HOMEOBOX PROTEIN HOX-B3"/>
    <property type="match status" value="1"/>
</dbReference>
<feature type="region of interest" description="Disordered" evidence="10">
    <location>
        <begin position="174"/>
        <end position="200"/>
    </location>
</feature>
<dbReference type="PROSITE" id="PS50071">
    <property type="entry name" value="HOMEOBOX_2"/>
    <property type="match status" value="1"/>
</dbReference>
<evidence type="ECO:0000259" key="11">
    <source>
        <dbReference type="PROSITE" id="PS50071"/>
    </source>
</evidence>
<comment type="similarity">
    <text evidence="3">Belongs to the Antp homeobox family.</text>
</comment>
<keyword evidence="13" id="KW-1185">Reference proteome</keyword>
<dbReference type="Pfam" id="PF00046">
    <property type="entry name" value="Homeodomain"/>
    <property type="match status" value="1"/>
</dbReference>
<dbReference type="PRINTS" id="PR00024">
    <property type="entry name" value="HOMEOBOX"/>
</dbReference>
<dbReference type="SUPFAM" id="SSF46689">
    <property type="entry name" value="Homeodomain-like"/>
    <property type="match status" value="1"/>
</dbReference>
<keyword evidence="6 8" id="KW-0371">Homeobox</keyword>
<evidence type="ECO:0000256" key="5">
    <source>
        <dbReference type="ARBA" id="ARBA00023125"/>
    </source>
</evidence>
<comment type="function">
    <text evidence="1">Sequence-specific transcription factor which is part of a developmental regulatory system that provides cells with specific positional identities on the anterior-posterior axis.</text>
</comment>
<dbReference type="GO" id="GO:0000978">
    <property type="term" value="F:RNA polymerase II cis-regulatory region sequence-specific DNA binding"/>
    <property type="evidence" value="ECO:0007669"/>
    <property type="project" value="TreeGrafter"/>
</dbReference>
<dbReference type="PROSITE" id="PS00027">
    <property type="entry name" value="HOMEOBOX_1"/>
    <property type="match status" value="1"/>
</dbReference>
<dbReference type="GO" id="GO:0000981">
    <property type="term" value="F:DNA-binding transcription factor activity, RNA polymerase II-specific"/>
    <property type="evidence" value="ECO:0007669"/>
    <property type="project" value="InterPro"/>
</dbReference>
<evidence type="ECO:0000256" key="2">
    <source>
        <dbReference type="ARBA" id="ARBA00004123"/>
    </source>
</evidence>
<feature type="region of interest" description="Disordered" evidence="10">
    <location>
        <begin position="94"/>
        <end position="120"/>
    </location>
</feature>
<dbReference type="GO" id="GO:0005634">
    <property type="term" value="C:nucleus"/>
    <property type="evidence" value="ECO:0007669"/>
    <property type="project" value="UniProtKB-SubCell"/>
</dbReference>
<evidence type="ECO:0000256" key="8">
    <source>
        <dbReference type="PROSITE-ProRule" id="PRU00108"/>
    </source>
</evidence>
<accession>A0A8I6R7N5</accession>
<dbReference type="FunFam" id="1.10.10.60:FF:000176">
    <property type="entry name" value="pancreas/duodenum homeobox protein 1"/>
    <property type="match status" value="1"/>
</dbReference>
<evidence type="ECO:0000256" key="7">
    <source>
        <dbReference type="ARBA" id="ARBA00023242"/>
    </source>
</evidence>
<dbReference type="InterPro" id="IPR001356">
    <property type="entry name" value="HD"/>
</dbReference>
<protein>
    <recommendedName>
        <fullName evidence="11">Homeobox domain-containing protein</fullName>
    </recommendedName>
</protein>
<dbReference type="Gene3D" id="1.10.10.60">
    <property type="entry name" value="Homeodomain-like"/>
    <property type="match status" value="1"/>
</dbReference>
<dbReference type="KEGG" id="clec:106661646"/>
<keyword evidence="5 8" id="KW-0238">DNA-binding</keyword>
<dbReference type="InterPro" id="IPR009057">
    <property type="entry name" value="Homeodomain-like_sf"/>
</dbReference>
<evidence type="ECO:0000256" key="3">
    <source>
        <dbReference type="ARBA" id="ARBA00009107"/>
    </source>
</evidence>